<evidence type="ECO:0000313" key="1">
    <source>
        <dbReference type="EMBL" id="CAB5292396.1"/>
    </source>
</evidence>
<dbReference type="SUPFAM" id="SSF48334">
    <property type="entry name" value="DNA repair protein MutS, domain III"/>
    <property type="match status" value="1"/>
</dbReference>
<dbReference type="EMBL" id="CAGKOT010000001">
    <property type="protein sequence ID" value="CAB5292396.1"/>
    <property type="molecule type" value="Genomic_DNA"/>
</dbReference>
<evidence type="ECO:0000313" key="2">
    <source>
        <dbReference type="Proteomes" id="UP000684084"/>
    </source>
</evidence>
<dbReference type="VEuPathDB" id="FungiDB:FUN_018908"/>
<proteinExistence type="predicted"/>
<dbReference type="VEuPathDB" id="FungiDB:RhiirFUN_015356"/>
<comment type="caution">
    <text evidence="1">The sequence shown here is derived from an EMBL/GenBank/DDBJ whole genome shotgun (WGS) entry which is preliminary data.</text>
</comment>
<dbReference type="VEuPathDB" id="FungiDB:RhiirA1_448535"/>
<name>A0A2I1F266_9GLOM</name>
<reference evidence="1" key="1">
    <citation type="submission" date="2020-05" db="EMBL/GenBank/DDBJ databases">
        <authorList>
            <person name="Rincon C."/>
            <person name="Sanders R I."/>
            <person name="Robbins C."/>
            <person name="Chaturvedi A."/>
        </authorList>
    </citation>
    <scope>NUCLEOTIDE SEQUENCE</scope>
    <source>
        <strain evidence="1">CHB12</strain>
    </source>
</reference>
<dbReference type="OrthoDB" id="2377847at2759"/>
<organism evidence="1 2">
    <name type="scientific">Rhizophagus irregularis</name>
    <dbReference type="NCBI Taxonomy" id="588596"/>
    <lineage>
        <taxon>Eukaryota</taxon>
        <taxon>Fungi</taxon>
        <taxon>Fungi incertae sedis</taxon>
        <taxon>Mucoromycota</taxon>
        <taxon>Glomeromycotina</taxon>
        <taxon>Glomeromycetes</taxon>
        <taxon>Glomerales</taxon>
        <taxon>Glomeraceae</taxon>
        <taxon>Rhizophagus</taxon>
    </lineage>
</organism>
<dbReference type="Proteomes" id="UP000684084">
    <property type="component" value="Unassembled WGS sequence"/>
</dbReference>
<dbReference type="Gene3D" id="1.10.150.50">
    <property type="entry name" value="Transcription Factor, Ets-1"/>
    <property type="match status" value="1"/>
</dbReference>
<dbReference type="InterPro" id="IPR036187">
    <property type="entry name" value="DNA_mismatch_repair_MutS_sf"/>
</dbReference>
<dbReference type="AlphaFoldDB" id="A0A2I1F266"/>
<sequence length="129" mass="14783">MSNVTTGSTSVFLLTISEIKKLNSEQLNEYLRRKLKDTKNINKHVNTITVNQEVGGSNFLDLTRDDLLSIKIPLRPIKDIEKVINKIKREQSDTSDISNLKSSIEYIKDKLKDIYELIICITKKVTSMI</sequence>
<gene>
    <name evidence="1" type="ORF">CHRIB12_LOCUS179</name>
</gene>
<protein>
    <submittedName>
        <fullName evidence="1">Uncharacterized protein</fullName>
    </submittedName>
</protein>
<dbReference type="InterPro" id="IPR013761">
    <property type="entry name" value="SAM/pointed_sf"/>
</dbReference>
<accession>A0A2I1F266</accession>